<dbReference type="AlphaFoldDB" id="A0A165ZS31"/>
<proteinExistence type="predicted"/>
<gene>
    <name evidence="1" type="ORF">FIBSPDRAFT_872195</name>
</gene>
<evidence type="ECO:0000313" key="1">
    <source>
        <dbReference type="EMBL" id="KZP10867.1"/>
    </source>
</evidence>
<reference evidence="1" key="1">
    <citation type="journal article" date="2016" name="Mol. Biol. Evol.">
        <title>Comparative Genomics of Early-Diverging Mushroom-Forming Fungi Provides Insights into the Origins of Lignocellulose Decay Capabilities.</title>
        <authorList>
            <person name="Nagy L.G."/>
            <person name="Riley R."/>
            <person name="Tritt A."/>
            <person name="Adam C."/>
            <person name="Daum C."/>
            <person name="Floudas D."/>
            <person name="Sun H."/>
            <person name="Yadav J.S."/>
            <person name="Pangilinan J."/>
            <person name="Larsson K.H."/>
            <person name="Matsuura K."/>
            <person name="Barry K."/>
            <person name="Labutti K."/>
            <person name="Kuo R."/>
            <person name="Ohm R.A."/>
            <person name="Bhattacharya S.S."/>
            <person name="Shirouzu T."/>
            <person name="Yoshinaga Y."/>
            <person name="Martin F.M."/>
            <person name="Grigoriev I.V."/>
            <person name="Hibbett D.S."/>
        </authorList>
    </citation>
    <scope>NUCLEOTIDE SEQUENCE [LARGE SCALE GENOMIC DNA]</scope>
    <source>
        <strain evidence="1">CBS 109695</strain>
    </source>
</reference>
<organism evidence="1">
    <name type="scientific">Athelia psychrophila</name>
    <dbReference type="NCBI Taxonomy" id="1759441"/>
    <lineage>
        <taxon>Eukaryota</taxon>
        <taxon>Fungi</taxon>
        <taxon>Dikarya</taxon>
        <taxon>Basidiomycota</taxon>
        <taxon>Agaricomycotina</taxon>
        <taxon>Agaricomycetes</taxon>
        <taxon>Agaricomycetidae</taxon>
        <taxon>Atheliales</taxon>
        <taxon>Atheliaceae</taxon>
        <taxon>Athelia</taxon>
    </lineage>
</organism>
<sequence>MERDPDLGGRACACLALMIWSNSTDFANLRSAKARPLYMHFRHLSMYIHGKSDF</sequence>
<feature type="non-terminal residue" evidence="1">
    <location>
        <position position="54"/>
    </location>
</feature>
<dbReference type="EMBL" id="KV417672">
    <property type="protein sequence ID" value="KZP10867.1"/>
    <property type="molecule type" value="Genomic_DNA"/>
</dbReference>
<accession>A0A165ZS31</accession>
<protein>
    <submittedName>
        <fullName evidence="1">Uncharacterized protein</fullName>
    </submittedName>
</protein>
<name>A0A165ZS31_9AGAM</name>